<keyword evidence="8" id="KW-0282">Flagellum</keyword>
<dbReference type="RefSeq" id="WP_194212401.1">
    <property type="nucleotide sequence ID" value="NZ_CP061205.1"/>
</dbReference>
<gene>
    <name evidence="8" type="primary">fliO</name>
    <name evidence="8" type="ORF">ACFOKA_03130</name>
</gene>
<protein>
    <recommendedName>
        <fullName evidence="7">Flagellar protein</fullName>
    </recommendedName>
</protein>
<dbReference type="EMBL" id="JBHRSL010000002">
    <property type="protein sequence ID" value="MFC3050893.1"/>
    <property type="molecule type" value="Genomic_DNA"/>
</dbReference>
<evidence type="ECO:0000256" key="2">
    <source>
        <dbReference type="ARBA" id="ARBA00022692"/>
    </source>
</evidence>
<comment type="similarity">
    <text evidence="6 7">Belongs to the FliO/MopB family.</text>
</comment>
<dbReference type="Pfam" id="PF04347">
    <property type="entry name" value="FliO"/>
    <property type="match status" value="1"/>
</dbReference>
<organism evidence="8 9">
    <name type="scientific">Kordiimonas pumila</name>
    <dbReference type="NCBI Taxonomy" id="2161677"/>
    <lineage>
        <taxon>Bacteria</taxon>
        <taxon>Pseudomonadati</taxon>
        <taxon>Pseudomonadota</taxon>
        <taxon>Alphaproteobacteria</taxon>
        <taxon>Kordiimonadales</taxon>
        <taxon>Kordiimonadaceae</taxon>
        <taxon>Kordiimonas</taxon>
    </lineage>
</organism>
<reference evidence="9" key="1">
    <citation type="journal article" date="2019" name="Int. J. Syst. Evol. Microbiol.">
        <title>The Global Catalogue of Microorganisms (GCM) 10K type strain sequencing project: providing services to taxonomists for standard genome sequencing and annotation.</title>
        <authorList>
            <consortium name="The Broad Institute Genomics Platform"/>
            <consortium name="The Broad Institute Genome Sequencing Center for Infectious Disease"/>
            <person name="Wu L."/>
            <person name="Ma J."/>
        </authorList>
    </citation>
    <scope>NUCLEOTIDE SEQUENCE [LARGE SCALE GENOMIC DNA]</scope>
    <source>
        <strain evidence="9">KCTC 62164</strain>
    </source>
</reference>
<dbReference type="NCBIfam" id="TIGR03500">
    <property type="entry name" value="FliO_TIGR"/>
    <property type="match status" value="1"/>
</dbReference>
<dbReference type="InterPro" id="IPR052205">
    <property type="entry name" value="FliO/MopB"/>
</dbReference>
<proteinExistence type="inferred from homology"/>
<evidence type="ECO:0000256" key="1">
    <source>
        <dbReference type="ARBA" id="ARBA00022475"/>
    </source>
</evidence>
<evidence type="ECO:0000256" key="5">
    <source>
        <dbReference type="ARBA" id="ARBA00023143"/>
    </source>
</evidence>
<evidence type="ECO:0000256" key="6">
    <source>
        <dbReference type="ARBA" id="ARBA00037937"/>
    </source>
</evidence>
<evidence type="ECO:0000256" key="4">
    <source>
        <dbReference type="ARBA" id="ARBA00023136"/>
    </source>
</evidence>
<comment type="caution">
    <text evidence="8">The sequence shown here is derived from an EMBL/GenBank/DDBJ whole genome shotgun (WGS) entry which is preliminary data.</text>
</comment>
<evidence type="ECO:0000313" key="9">
    <source>
        <dbReference type="Proteomes" id="UP001595444"/>
    </source>
</evidence>
<accession>A0ABV7D1L0</accession>
<dbReference type="InterPro" id="IPR022781">
    <property type="entry name" value="Flagellar_biosynth_FliO"/>
</dbReference>
<comment type="subcellular location">
    <subcellularLocation>
        <location evidence="7">Cell membrane</location>
    </subcellularLocation>
    <subcellularLocation>
        <location evidence="7">Bacterial flagellum basal body</location>
    </subcellularLocation>
</comment>
<keyword evidence="5 7" id="KW-0975">Bacterial flagellum</keyword>
<dbReference type="Proteomes" id="UP001595444">
    <property type="component" value="Unassembled WGS sequence"/>
</dbReference>
<sequence length="98" mass="10850">MITETLTAFSALFFILAIMGGMAWAIRHFGLIPGSPKIKSGSKQIEILESRMIDGRNRLVVVRWQGQEYLLATNPNGITPISKSTPDFGEMLDHETAD</sequence>
<keyword evidence="8" id="KW-0966">Cell projection</keyword>
<evidence type="ECO:0000256" key="7">
    <source>
        <dbReference type="RuleBase" id="RU362064"/>
    </source>
</evidence>
<name>A0ABV7D1L0_9PROT</name>
<keyword evidence="2" id="KW-0812">Transmembrane</keyword>
<keyword evidence="4" id="KW-0472">Membrane</keyword>
<keyword evidence="3" id="KW-1133">Transmembrane helix</keyword>
<dbReference type="PANTHER" id="PTHR38766:SF1">
    <property type="entry name" value="FLAGELLAR PROTEIN FLIO"/>
    <property type="match status" value="1"/>
</dbReference>
<evidence type="ECO:0000313" key="8">
    <source>
        <dbReference type="EMBL" id="MFC3050893.1"/>
    </source>
</evidence>
<evidence type="ECO:0000256" key="3">
    <source>
        <dbReference type="ARBA" id="ARBA00022989"/>
    </source>
</evidence>
<keyword evidence="1 7" id="KW-1003">Cell membrane</keyword>
<keyword evidence="8" id="KW-0969">Cilium</keyword>
<dbReference type="PANTHER" id="PTHR38766">
    <property type="entry name" value="FLAGELLAR PROTEIN FLIO"/>
    <property type="match status" value="1"/>
</dbReference>
<keyword evidence="9" id="KW-1185">Reference proteome</keyword>